<accession>A0ABN2P831</accession>
<evidence type="ECO:0000313" key="2">
    <source>
        <dbReference type="EMBL" id="GAA1914368.1"/>
    </source>
</evidence>
<dbReference type="Proteomes" id="UP001501303">
    <property type="component" value="Unassembled WGS sequence"/>
</dbReference>
<dbReference type="RefSeq" id="WP_344261515.1">
    <property type="nucleotide sequence ID" value="NZ_BAAAMJ010000026.1"/>
</dbReference>
<sequence length="94" mass="10973">MGAGDKFRDKAREMRERAEQAIGDRKKGERESRESGDTGRERFERTGEEYTHRTGREDIHRTGREDTGGPGPEQGLRKPRRQVRHTDDWDEDFG</sequence>
<evidence type="ECO:0000256" key="1">
    <source>
        <dbReference type="SAM" id="MobiDB-lite"/>
    </source>
</evidence>
<feature type="compositionally biased region" description="Basic and acidic residues" evidence="1">
    <location>
        <begin position="1"/>
        <end position="67"/>
    </location>
</feature>
<protein>
    <recommendedName>
        <fullName evidence="4">CsbD family protein</fullName>
    </recommendedName>
</protein>
<evidence type="ECO:0008006" key="4">
    <source>
        <dbReference type="Google" id="ProtNLM"/>
    </source>
</evidence>
<proteinExistence type="predicted"/>
<evidence type="ECO:0000313" key="3">
    <source>
        <dbReference type="Proteomes" id="UP001501303"/>
    </source>
</evidence>
<keyword evidence="3" id="KW-1185">Reference proteome</keyword>
<organism evidence="2 3">
    <name type="scientific">Streptomyces sodiiphilus</name>
    <dbReference type="NCBI Taxonomy" id="226217"/>
    <lineage>
        <taxon>Bacteria</taxon>
        <taxon>Bacillati</taxon>
        <taxon>Actinomycetota</taxon>
        <taxon>Actinomycetes</taxon>
        <taxon>Kitasatosporales</taxon>
        <taxon>Streptomycetaceae</taxon>
        <taxon>Streptomyces</taxon>
    </lineage>
</organism>
<feature type="region of interest" description="Disordered" evidence="1">
    <location>
        <begin position="1"/>
        <end position="94"/>
    </location>
</feature>
<comment type="caution">
    <text evidence="2">The sequence shown here is derived from an EMBL/GenBank/DDBJ whole genome shotgun (WGS) entry which is preliminary data.</text>
</comment>
<gene>
    <name evidence="2" type="ORF">GCM10009716_24800</name>
</gene>
<reference evidence="2 3" key="1">
    <citation type="journal article" date="2019" name="Int. J. Syst. Evol. Microbiol.">
        <title>The Global Catalogue of Microorganisms (GCM) 10K type strain sequencing project: providing services to taxonomists for standard genome sequencing and annotation.</title>
        <authorList>
            <consortium name="The Broad Institute Genomics Platform"/>
            <consortium name="The Broad Institute Genome Sequencing Center for Infectious Disease"/>
            <person name="Wu L."/>
            <person name="Ma J."/>
        </authorList>
    </citation>
    <scope>NUCLEOTIDE SEQUENCE [LARGE SCALE GENOMIC DNA]</scope>
    <source>
        <strain evidence="2 3">JCM 13581</strain>
    </source>
</reference>
<dbReference type="EMBL" id="BAAAMJ010000026">
    <property type="protein sequence ID" value="GAA1914368.1"/>
    <property type="molecule type" value="Genomic_DNA"/>
</dbReference>
<name>A0ABN2P831_9ACTN</name>